<dbReference type="EMBL" id="AKCV02000020">
    <property type="protein sequence ID" value="TMS57713.1"/>
    <property type="molecule type" value="Genomic_DNA"/>
</dbReference>
<reference evidence="1" key="1">
    <citation type="submission" date="2019-05" db="EMBL/GenBank/DDBJ databases">
        <title>Revised genome assembly of Burkholderiaceae (previously Ralstonia) sp. PBA.</title>
        <authorList>
            <person name="Gan H.M."/>
        </authorList>
    </citation>
    <scope>NUCLEOTIDE SEQUENCE</scope>
    <source>
        <strain evidence="1">PBA</strain>
    </source>
</reference>
<dbReference type="Proteomes" id="UP000004277">
    <property type="component" value="Unassembled WGS sequence"/>
</dbReference>
<organism evidence="1 2">
    <name type="scientific">Imbroritus primus</name>
    <dbReference type="NCBI Taxonomy" id="3058603"/>
    <lineage>
        <taxon>Bacteria</taxon>
        <taxon>Pseudomonadati</taxon>
        <taxon>Pseudomonadota</taxon>
        <taxon>Betaproteobacteria</taxon>
        <taxon>Burkholderiales</taxon>
        <taxon>Burkholderiaceae</taxon>
        <taxon>Imbroritus</taxon>
    </lineage>
</organism>
<gene>
    <name evidence="1" type="ORF">MW7_011140</name>
</gene>
<name>A0ACD3SNK8_9BURK</name>
<proteinExistence type="predicted"/>
<keyword evidence="1" id="KW-0378">Hydrolase</keyword>
<sequence length="280" mass="30396">MPGHDYVVQIPTDGERIEGTLVTPARQVPGVLFVHGWGGSRQQYLARARQVAELGCICLTFDLTGHAGTLPQFETVTRERNLSDVLGAYDTLVSQRMVDPACVAVVGSSYGGYLAAILSTLRPVRWLALRAPALYMDRGWELPKLQLHTTQDLVAYRRTTVPPQSNRALRACVAFGGDALVIESEEDSIVPHAAVNSYIEAFVHARSLTYRVIAAADHGLSDVKHQHTYSTLLLNWLSEMVSGANIAGATSAPLPEAHADAILETPVPQQADPIAEHVKE</sequence>
<evidence type="ECO:0000313" key="2">
    <source>
        <dbReference type="Proteomes" id="UP000004277"/>
    </source>
</evidence>
<comment type="caution">
    <text evidence="1">The sequence shown here is derived from an EMBL/GenBank/DDBJ whole genome shotgun (WGS) entry which is preliminary data.</text>
</comment>
<evidence type="ECO:0000313" key="1">
    <source>
        <dbReference type="EMBL" id="TMS57713.1"/>
    </source>
</evidence>
<keyword evidence="2" id="KW-1185">Reference proteome</keyword>
<accession>A0ACD3SNK8</accession>
<protein>
    <submittedName>
        <fullName evidence="1">Alpha/beta fold hydrolase</fullName>
    </submittedName>
</protein>